<proteinExistence type="predicted"/>
<dbReference type="Proteomes" id="UP000198804">
    <property type="component" value="Unassembled WGS sequence"/>
</dbReference>
<keyword evidence="1" id="KW-1133">Transmembrane helix</keyword>
<keyword evidence="1" id="KW-0812">Transmembrane</keyword>
<gene>
    <name evidence="2" type="ORF">SAMN04488125_1329</name>
</gene>
<sequence length="131" mass="14083">MRPPAVAPAGGEDGFTLVEVLVAFAIVALATMFVLRIHGDILARGQRVEAIDVVIDEAESIVQLRAAARALRPGIEQGRFSNGRLWSLEVADLGPMLGWQNLPPLWRVRLREGGTDGRVIYTTLVAEGLGG</sequence>
<feature type="transmembrane region" description="Helical" evidence="1">
    <location>
        <begin position="20"/>
        <end position="37"/>
    </location>
</feature>
<name>A0A1I4LU33_9HYPH</name>
<accession>A0A1I4LU33</accession>
<dbReference type="OrthoDB" id="8004147at2"/>
<organism evidence="2 3">
    <name type="scientific">Methylorubrum salsuginis</name>
    <dbReference type="NCBI Taxonomy" id="414703"/>
    <lineage>
        <taxon>Bacteria</taxon>
        <taxon>Pseudomonadati</taxon>
        <taxon>Pseudomonadota</taxon>
        <taxon>Alphaproteobacteria</taxon>
        <taxon>Hyphomicrobiales</taxon>
        <taxon>Methylobacteriaceae</taxon>
        <taxon>Methylorubrum</taxon>
    </lineage>
</organism>
<dbReference type="AlphaFoldDB" id="A0A1I4LU33"/>
<dbReference type="SUPFAM" id="SSF54523">
    <property type="entry name" value="Pili subunits"/>
    <property type="match status" value="1"/>
</dbReference>
<dbReference type="InterPro" id="IPR012902">
    <property type="entry name" value="N_methyl_site"/>
</dbReference>
<dbReference type="EMBL" id="FOSV01000032">
    <property type="protein sequence ID" value="SFL94510.1"/>
    <property type="molecule type" value="Genomic_DNA"/>
</dbReference>
<protein>
    <submittedName>
        <fullName evidence="2">General secretion pathway protein I</fullName>
    </submittedName>
</protein>
<evidence type="ECO:0000313" key="2">
    <source>
        <dbReference type="EMBL" id="SFL94510.1"/>
    </source>
</evidence>
<dbReference type="InterPro" id="IPR045584">
    <property type="entry name" value="Pilin-like"/>
</dbReference>
<evidence type="ECO:0000256" key="1">
    <source>
        <dbReference type="SAM" id="Phobius"/>
    </source>
</evidence>
<dbReference type="NCBIfam" id="TIGR02532">
    <property type="entry name" value="IV_pilin_GFxxxE"/>
    <property type="match status" value="1"/>
</dbReference>
<dbReference type="Pfam" id="PF07963">
    <property type="entry name" value="N_methyl"/>
    <property type="match status" value="1"/>
</dbReference>
<keyword evidence="3" id="KW-1185">Reference proteome</keyword>
<evidence type="ECO:0000313" key="3">
    <source>
        <dbReference type="Proteomes" id="UP000198804"/>
    </source>
</evidence>
<dbReference type="RefSeq" id="WP_091951540.1">
    <property type="nucleotide sequence ID" value="NZ_FOSV01000032.1"/>
</dbReference>
<keyword evidence="1" id="KW-0472">Membrane</keyword>
<reference evidence="3" key="1">
    <citation type="submission" date="2016-10" db="EMBL/GenBank/DDBJ databases">
        <authorList>
            <person name="Varghese N."/>
            <person name="Submissions S."/>
        </authorList>
    </citation>
    <scope>NUCLEOTIDE SEQUENCE [LARGE SCALE GENOMIC DNA]</scope>
    <source>
        <strain evidence="3">CGMCC 1.6474</strain>
    </source>
</reference>
<dbReference type="STRING" id="414703.SAMN04488125_1329"/>